<organism evidence="3 4">
    <name type="scientific">Scylla paramamosain</name>
    <name type="common">Mud crab</name>
    <dbReference type="NCBI Taxonomy" id="85552"/>
    <lineage>
        <taxon>Eukaryota</taxon>
        <taxon>Metazoa</taxon>
        <taxon>Ecdysozoa</taxon>
        <taxon>Arthropoda</taxon>
        <taxon>Crustacea</taxon>
        <taxon>Multicrustacea</taxon>
        <taxon>Malacostraca</taxon>
        <taxon>Eumalacostraca</taxon>
        <taxon>Eucarida</taxon>
        <taxon>Decapoda</taxon>
        <taxon>Pleocyemata</taxon>
        <taxon>Brachyura</taxon>
        <taxon>Eubrachyura</taxon>
        <taxon>Portunoidea</taxon>
        <taxon>Portunidae</taxon>
        <taxon>Portuninae</taxon>
        <taxon>Scylla</taxon>
    </lineage>
</organism>
<gene>
    <name evidence="3" type="ORF">O3P69_009261</name>
</gene>
<dbReference type="InterPro" id="IPR015915">
    <property type="entry name" value="Kelch-typ_b-propeller"/>
</dbReference>
<evidence type="ECO:0000256" key="1">
    <source>
        <dbReference type="ARBA" id="ARBA00022441"/>
    </source>
</evidence>
<accession>A0AAW0TCE2</accession>
<evidence type="ECO:0000256" key="2">
    <source>
        <dbReference type="ARBA" id="ARBA00022737"/>
    </source>
</evidence>
<keyword evidence="4" id="KW-1185">Reference proteome</keyword>
<proteinExistence type="predicted"/>
<dbReference type="PANTHER" id="PTHR24412:SF441">
    <property type="entry name" value="KELCH-LIKE PROTEIN 28"/>
    <property type="match status" value="1"/>
</dbReference>
<evidence type="ECO:0000313" key="4">
    <source>
        <dbReference type="Proteomes" id="UP001487740"/>
    </source>
</evidence>
<dbReference type="PANTHER" id="PTHR24412">
    <property type="entry name" value="KELCH PROTEIN"/>
    <property type="match status" value="1"/>
</dbReference>
<dbReference type="EMBL" id="JARAKH010000035">
    <property type="protein sequence ID" value="KAK8384347.1"/>
    <property type="molecule type" value="Genomic_DNA"/>
</dbReference>
<dbReference type="Gene3D" id="2.120.10.80">
    <property type="entry name" value="Kelch-type beta propeller"/>
    <property type="match status" value="2"/>
</dbReference>
<dbReference type="AlphaFoldDB" id="A0AAW0TCE2"/>
<dbReference type="SUPFAM" id="SSF117281">
    <property type="entry name" value="Kelch motif"/>
    <property type="match status" value="1"/>
</dbReference>
<reference evidence="3 4" key="1">
    <citation type="submission" date="2023-03" db="EMBL/GenBank/DDBJ databases">
        <title>High-quality genome of Scylla paramamosain provides insights in environmental adaptation.</title>
        <authorList>
            <person name="Zhang L."/>
        </authorList>
    </citation>
    <scope>NUCLEOTIDE SEQUENCE [LARGE SCALE GENOMIC DNA]</scope>
    <source>
        <strain evidence="3">LZ_2023a</strain>
        <tissue evidence="3">Muscle</tissue>
    </source>
</reference>
<protein>
    <submittedName>
        <fullName evidence="3">Uncharacterized protein</fullName>
    </submittedName>
</protein>
<dbReference type="Proteomes" id="UP001487740">
    <property type="component" value="Unassembled WGS sequence"/>
</dbReference>
<keyword evidence="2" id="KW-0677">Repeat</keyword>
<evidence type="ECO:0000313" key="3">
    <source>
        <dbReference type="EMBL" id="KAK8384347.1"/>
    </source>
</evidence>
<dbReference type="Pfam" id="PF01344">
    <property type="entry name" value="Kelch_1"/>
    <property type="match status" value="2"/>
</dbReference>
<dbReference type="PRINTS" id="PR00501">
    <property type="entry name" value="KELCHREPEAT"/>
</dbReference>
<dbReference type="SMART" id="SM00612">
    <property type="entry name" value="Kelch"/>
    <property type="match status" value="2"/>
</dbReference>
<name>A0AAW0TCE2_SCYPA</name>
<keyword evidence="1" id="KW-0880">Kelch repeat</keyword>
<comment type="caution">
    <text evidence="3">The sequence shown here is derived from an EMBL/GenBank/DDBJ whole genome shotgun (WGS) entry which is preliminary data.</text>
</comment>
<sequence length="245" mass="26008">MMSRRSSCGTSVVGGMLYCVGGNDGTMCMSSVERYNPRRNTWEPITAMNSRSVSGVLLSVSVCSQGALRVVSECLKCSQVPLMSLQCPSVSPWSVSMSHGALMSRVPPVSLMSHVPLSAPSVSVSQVSQCLMCLKCPHVSCPQCPSVSQVSLSALKCPHVCLMSLSVSVSQVPHVSQSTHEVVEIDGLLYALGGNDGSSSLNSMERYDGKQNKWVLVTSMLSRRSSVGAAVVDCLQLEKGLTKTT</sequence>
<dbReference type="InterPro" id="IPR006652">
    <property type="entry name" value="Kelch_1"/>
</dbReference>